<evidence type="ECO:0000256" key="3">
    <source>
        <dbReference type="ARBA" id="ARBA00022692"/>
    </source>
</evidence>
<keyword evidence="5 9" id="KW-0297">G-protein coupled receptor</keyword>
<keyword evidence="8 9" id="KW-0807">Transducer</keyword>
<keyword evidence="7 9" id="KW-0675">Receptor</keyword>
<evidence type="ECO:0000313" key="14">
    <source>
        <dbReference type="Proteomes" id="UP000887568"/>
    </source>
</evidence>
<dbReference type="SMART" id="SM01381">
    <property type="entry name" value="7TM_GPCR_Srsx"/>
    <property type="match status" value="1"/>
</dbReference>
<dbReference type="InterPro" id="IPR000276">
    <property type="entry name" value="GPCR_Rhodpsn"/>
</dbReference>
<dbReference type="CDD" id="cd00637">
    <property type="entry name" value="7tm_classA_rhodopsin-like"/>
    <property type="match status" value="1"/>
</dbReference>
<dbReference type="PANTHER" id="PTHR24228:SF59">
    <property type="entry name" value="NEUROPEPTIDE RECEPTOR 15"/>
    <property type="match status" value="1"/>
</dbReference>
<dbReference type="InterPro" id="IPR017452">
    <property type="entry name" value="GPCR_Rhodpsn_7TM"/>
</dbReference>
<evidence type="ECO:0000256" key="8">
    <source>
        <dbReference type="ARBA" id="ARBA00023224"/>
    </source>
</evidence>
<dbReference type="RefSeq" id="XP_038072826.1">
    <property type="nucleotide sequence ID" value="XM_038216898.1"/>
</dbReference>
<evidence type="ECO:0000256" key="5">
    <source>
        <dbReference type="ARBA" id="ARBA00023040"/>
    </source>
</evidence>
<dbReference type="Gene3D" id="1.20.1070.10">
    <property type="entry name" value="Rhodopsin 7-helix transmembrane proteins"/>
    <property type="match status" value="1"/>
</dbReference>
<organism evidence="13 14">
    <name type="scientific">Patiria miniata</name>
    <name type="common">Bat star</name>
    <name type="synonym">Asterina miniata</name>
    <dbReference type="NCBI Taxonomy" id="46514"/>
    <lineage>
        <taxon>Eukaryota</taxon>
        <taxon>Metazoa</taxon>
        <taxon>Echinodermata</taxon>
        <taxon>Eleutherozoa</taxon>
        <taxon>Asterozoa</taxon>
        <taxon>Asteroidea</taxon>
        <taxon>Valvatacea</taxon>
        <taxon>Valvatida</taxon>
        <taxon>Asterinidae</taxon>
        <taxon>Patiria</taxon>
    </lineage>
</organism>
<dbReference type="Pfam" id="PF00001">
    <property type="entry name" value="7tm_1"/>
    <property type="match status" value="1"/>
</dbReference>
<dbReference type="GO" id="GO:0005886">
    <property type="term" value="C:plasma membrane"/>
    <property type="evidence" value="ECO:0007669"/>
    <property type="project" value="UniProtKB-SubCell"/>
</dbReference>
<evidence type="ECO:0000259" key="12">
    <source>
        <dbReference type="PROSITE" id="PS50262"/>
    </source>
</evidence>
<feature type="region of interest" description="Disordered" evidence="10">
    <location>
        <begin position="230"/>
        <end position="249"/>
    </location>
</feature>
<dbReference type="PROSITE" id="PS50262">
    <property type="entry name" value="G_PROTEIN_RECEP_F1_2"/>
    <property type="match status" value="1"/>
</dbReference>
<dbReference type="PROSITE" id="PS00237">
    <property type="entry name" value="G_PROTEIN_RECEP_F1_1"/>
    <property type="match status" value="1"/>
</dbReference>
<dbReference type="OrthoDB" id="6117944at2759"/>
<keyword evidence="4 11" id="KW-1133">Transmembrane helix</keyword>
<feature type="transmembrane region" description="Helical" evidence="11">
    <location>
        <begin position="305"/>
        <end position="327"/>
    </location>
</feature>
<comment type="subcellular location">
    <subcellularLocation>
        <location evidence="1">Cell membrane</location>
        <topology evidence="1">Multi-pass membrane protein</topology>
    </subcellularLocation>
</comment>
<evidence type="ECO:0000256" key="7">
    <source>
        <dbReference type="ARBA" id="ARBA00023170"/>
    </source>
</evidence>
<evidence type="ECO:0000256" key="10">
    <source>
        <dbReference type="SAM" id="MobiDB-lite"/>
    </source>
</evidence>
<feature type="domain" description="G-protein coupled receptors family 1 profile" evidence="12">
    <location>
        <begin position="41"/>
        <end position="325"/>
    </location>
</feature>
<dbReference type="PRINTS" id="PR00237">
    <property type="entry name" value="GPCRRHODOPSN"/>
</dbReference>
<feature type="transmembrane region" description="Helical" evidence="11">
    <location>
        <begin position="269"/>
        <end position="293"/>
    </location>
</feature>
<dbReference type="Proteomes" id="UP000887568">
    <property type="component" value="Unplaced"/>
</dbReference>
<feature type="transmembrane region" description="Helical" evidence="11">
    <location>
        <begin position="25"/>
        <end position="50"/>
    </location>
</feature>
<evidence type="ECO:0000256" key="9">
    <source>
        <dbReference type="RuleBase" id="RU000688"/>
    </source>
</evidence>
<dbReference type="GeneID" id="119741183"/>
<protein>
    <recommendedName>
        <fullName evidence="12">G-protein coupled receptors family 1 profile domain-containing protein</fullName>
    </recommendedName>
</protein>
<reference evidence="13" key="1">
    <citation type="submission" date="2022-11" db="UniProtKB">
        <authorList>
            <consortium name="EnsemblMetazoa"/>
        </authorList>
    </citation>
    <scope>IDENTIFICATION</scope>
</reference>
<dbReference type="GO" id="GO:0004930">
    <property type="term" value="F:G protein-coupled receptor activity"/>
    <property type="evidence" value="ECO:0007669"/>
    <property type="project" value="UniProtKB-KW"/>
</dbReference>
<keyword evidence="2" id="KW-1003">Cell membrane</keyword>
<keyword evidence="14" id="KW-1185">Reference proteome</keyword>
<feature type="transmembrane region" description="Helical" evidence="11">
    <location>
        <begin position="188"/>
        <end position="211"/>
    </location>
</feature>
<proteinExistence type="inferred from homology"/>
<dbReference type="OMA" id="NIFIYAW"/>
<dbReference type="SUPFAM" id="SSF81321">
    <property type="entry name" value="Family A G protein-coupled receptor-like"/>
    <property type="match status" value="1"/>
</dbReference>
<feature type="compositionally biased region" description="Polar residues" evidence="10">
    <location>
        <begin position="233"/>
        <end position="249"/>
    </location>
</feature>
<sequence>MELEGQPENATPGSDGADLAGAQDIAIGVVLWLMSLFGAAGNCLTILAIITDRQLRSQSSSYLIVNLAVADMVVFVVIEPFLAFGTATRTWPFSTPFCASLGVLVNQHMVVSVCSMTAIAVNRYYSVVRRTSYHRVFTGPRTLIMCLATWLLGSALFLPLVASPFYANYSAYYGVCVVTSQDTKLGKAVITLIALNIVVNIVISSVCYLQIYREVRKSRLRVMPQVPLPGSDGQPSEDQPASNGSNQKNGVPARMAIAKQQIHRADVAISINLFIVFAVFCICWTPLAIFIFIQTSVSVQLIPGSVWQTAYKLVLFNSTLNIFIYAWKNRKLRSAYIKLLRCQRRT</sequence>
<name>A0A914B9P9_PATMI</name>
<feature type="transmembrane region" description="Helical" evidence="11">
    <location>
        <begin position="103"/>
        <end position="121"/>
    </location>
</feature>
<accession>A0A914B9P9</accession>
<evidence type="ECO:0000256" key="1">
    <source>
        <dbReference type="ARBA" id="ARBA00004651"/>
    </source>
</evidence>
<keyword evidence="6 11" id="KW-0472">Membrane</keyword>
<evidence type="ECO:0000256" key="6">
    <source>
        <dbReference type="ARBA" id="ARBA00023136"/>
    </source>
</evidence>
<comment type="similarity">
    <text evidence="9">Belongs to the G-protein coupled receptor 1 family.</text>
</comment>
<evidence type="ECO:0000256" key="4">
    <source>
        <dbReference type="ARBA" id="ARBA00022989"/>
    </source>
</evidence>
<dbReference type="PANTHER" id="PTHR24228">
    <property type="entry name" value="B2 BRADYKININ RECEPTOR/ANGIOTENSIN II RECEPTOR"/>
    <property type="match status" value="1"/>
</dbReference>
<feature type="transmembrane region" description="Helical" evidence="11">
    <location>
        <begin position="62"/>
        <end position="83"/>
    </location>
</feature>
<evidence type="ECO:0000256" key="2">
    <source>
        <dbReference type="ARBA" id="ARBA00022475"/>
    </source>
</evidence>
<evidence type="ECO:0000256" key="11">
    <source>
        <dbReference type="SAM" id="Phobius"/>
    </source>
</evidence>
<evidence type="ECO:0000313" key="13">
    <source>
        <dbReference type="EnsemblMetazoa" id="XP_038072826.1"/>
    </source>
</evidence>
<keyword evidence="3 9" id="KW-0812">Transmembrane</keyword>
<dbReference type="EnsemblMetazoa" id="XM_038216898.1">
    <property type="protein sequence ID" value="XP_038072826.1"/>
    <property type="gene ID" value="LOC119741183"/>
</dbReference>
<feature type="transmembrane region" description="Helical" evidence="11">
    <location>
        <begin position="142"/>
        <end position="162"/>
    </location>
</feature>
<dbReference type="AlphaFoldDB" id="A0A914B9P9"/>